<dbReference type="PANTHER" id="PTHR12596:SF2">
    <property type="entry name" value="EXPORTIN-7 ISOFORM X1"/>
    <property type="match status" value="1"/>
</dbReference>
<dbReference type="Proteomes" id="UP000515908">
    <property type="component" value="Chromosome 19"/>
</dbReference>
<reference evidence="8 9" key="1">
    <citation type="submission" date="2020-08" db="EMBL/GenBank/DDBJ databases">
        <authorList>
            <person name="Newling K."/>
            <person name="Davey J."/>
            <person name="Forrester S."/>
        </authorList>
    </citation>
    <scope>NUCLEOTIDE SEQUENCE [LARGE SCALE GENOMIC DNA]</scope>
    <source>
        <strain evidence="9">Crithidia deanei Carvalho (ATCC PRA-265)</strain>
    </source>
</reference>
<organism evidence="8 9">
    <name type="scientific">Angomonas deanei</name>
    <dbReference type="NCBI Taxonomy" id="59799"/>
    <lineage>
        <taxon>Eukaryota</taxon>
        <taxon>Discoba</taxon>
        <taxon>Euglenozoa</taxon>
        <taxon>Kinetoplastea</taxon>
        <taxon>Metakinetoplastina</taxon>
        <taxon>Trypanosomatida</taxon>
        <taxon>Trypanosomatidae</taxon>
        <taxon>Strigomonadinae</taxon>
        <taxon>Angomonas</taxon>
    </lineage>
</organism>
<dbReference type="GO" id="GO:0005643">
    <property type="term" value="C:nuclear pore"/>
    <property type="evidence" value="ECO:0007669"/>
    <property type="project" value="TreeGrafter"/>
</dbReference>
<keyword evidence="4" id="KW-0813">Transport</keyword>
<dbReference type="GO" id="GO:0006611">
    <property type="term" value="P:protein export from nucleus"/>
    <property type="evidence" value="ECO:0007669"/>
    <property type="project" value="TreeGrafter"/>
</dbReference>
<evidence type="ECO:0000256" key="7">
    <source>
        <dbReference type="ARBA" id="ARBA00023242"/>
    </source>
</evidence>
<evidence type="ECO:0000313" key="9">
    <source>
        <dbReference type="Proteomes" id="UP000515908"/>
    </source>
</evidence>
<evidence type="ECO:0000256" key="4">
    <source>
        <dbReference type="ARBA" id="ARBA00022448"/>
    </source>
</evidence>
<dbReference type="GO" id="GO:0005737">
    <property type="term" value="C:cytoplasm"/>
    <property type="evidence" value="ECO:0007669"/>
    <property type="project" value="UniProtKB-SubCell"/>
</dbReference>
<evidence type="ECO:0000256" key="3">
    <source>
        <dbReference type="ARBA" id="ARBA00009466"/>
    </source>
</evidence>
<evidence type="ECO:0000256" key="6">
    <source>
        <dbReference type="ARBA" id="ARBA00022927"/>
    </source>
</evidence>
<keyword evidence="9" id="KW-1185">Reference proteome</keyword>
<dbReference type="InterPro" id="IPR044189">
    <property type="entry name" value="XPO4/7-like"/>
</dbReference>
<comment type="subcellular location">
    <subcellularLocation>
        <location evidence="2">Cytoplasm</location>
    </subcellularLocation>
    <subcellularLocation>
        <location evidence="1">Nucleus</location>
    </subcellularLocation>
</comment>
<accession>A0A7G2CPH2</accession>
<dbReference type="AlphaFoldDB" id="A0A7G2CPH2"/>
<evidence type="ECO:0000313" key="8">
    <source>
        <dbReference type="EMBL" id="CAD2220854.1"/>
    </source>
</evidence>
<name>A0A7G2CPH2_9TRYP</name>
<dbReference type="PANTHER" id="PTHR12596">
    <property type="entry name" value="EXPORTIN 4,7-RELATED"/>
    <property type="match status" value="1"/>
</dbReference>
<evidence type="ECO:0000256" key="2">
    <source>
        <dbReference type="ARBA" id="ARBA00004496"/>
    </source>
</evidence>
<keyword evidence="6" id="KW-0653">Protein transport</keyword>
<keyword evidence="7" id="KW-0539">Nucleus</keyword>
<evidence type="ECO:0000256" key="1">
    <source>
        <dbReference type="ARBA" id="ARBA00004123"/>
    </source>
</evidence>
<proteinExistence type="inferred from homology"/>
<comment type="similarity">
    <text evidence="3">Belongs to the exportin family.</text>
</comment>
<dbReference type="EMBL" id="LR877163">
    <property type="protein sequence ID" value="CAD2220854.1"/>
    <property type="molecule type" value="Genomic_DNA"/>
</dbReference>
<keyword evidence="5" id="KW-0963">Cytoplasm</keyword>
<evidence type="ECO:0000256" key="5">
    <source>
        <dbReference type="ARBA" id="ARBA00022490"/>
    </source>
</evidence>
<gene>
    <name evidence="8" type="ORF">ADEAN_000837800</name>
</gene>
<dbReference type="VEuPathDB" id="TriTrypDB:ADEAN_000837800"/>
<protein>
    <submittedName>
        <fullName evidence="8">Uncharacterized protein</fullName>
    </submittedName>
</protein>
<sequence>MLCADAATRFVAPFGYRDLHVCKTFEKFISLLRQLSLRYFSIPFGQEGSLTTTTSLVTFWERLCHSRKMYGTHEESSTKDLELVMPELCSCFFQSRVNVNNSAKFDSLIQGDEDYENLVSTITNQSSSVASMTQMDVQQTFGLFADYVNQNVGPSVLSSPGSTAWLFFMAGAAVSHVLVAVDKEDVRPCSQFFTYCVDCANHRRMSGDGGMHPSLFGLFVEQSLLHFMQAVQRILIGSRTHDALTEIITNVFQTKSNLFQFVLSNTGHNVTRAVLGDRDEETAQVMSQSIDLIFDACRDMTPQVLAELHLNLPPVVELPLSQSLATYKLRSNLYRMLWLLHPHTPYHMNTLLEFLQPIERYMENTLNGSITNHLYVAGWLRDLRGVSLALRNDMAPFCDFAEWYCNQSGSFSSLLQNTNYQSPMVLTSFLRFLLALVDGSQSRYPLSQINNQSALGILVFKCVCSQIQTIVEATVTEEHIQQVTSGNNISDKAFDTMLKPLSLCITCLQYCVQGGFVPFGAMWVYQDETYDNTLLGLLRMVNVFPQRLFKDYSRVTQSILELLRVITDEQTYHPLAKLSAGELDSIISFVLFVCEDVDTDVTSLMAGMTFLSLIAGLIKEVKQVSLSPSLSHARSCTPPATPLIIPAYYASPDGRLSNTPGQDATPSHVDRTPRSLRQAREQLAQTLEPFRDLWIRLLSVAMNIITLQDRGMSISVSVVYPIFETHPPFWYAYLEQFIAGYPERKRAAVREAASALTNAGDTQSKFFSEIFSFRQQLRSL</sequence>
<dbReference type="OrthoDB" id="244158at2759"/>
<dbReference type="GO" id="GO:0005049">
    <property type="term" value="F:nuclear export signal receptor activity"/>
    <property type="evidence" value="ECO:0007669"/>
    <property type="project" value="InterPro"/>
</dbReference>